<evidence type="ECO:0000313" key="2">
    <source>
        <dbReference type="EMBL" id="OPX45424.1"/>
    </source>
</evidence>
<reference evidence="2 3" key="1">
    <citation type="submission" date="2017-03" db="EMBL/GenBank/DDBJ databases">
        <title>Genome sequence of Clostridium hungatei DSM 14427.</title>
        <authorList>
            <person name="Poehlein A."/>
            <person name="Daniel R."/>
        </authorList>
    </citation>
    <scope>NUCLEOTIDE SEQUENCE [LARGE SCALE GENOMIC DNA]</scope>
    <source>
        <strain evidence="2 3">DSM 14427</strain>
    </source>
</reference>
<gene>
    <name evidence="2" type="ORF">CLHUN_07940</name>
</gene>
<name>A0A1V4SNK7_RUMHU</name>
<feature type="region of interest" description="Disordered" evidence="1">
    <location>
        <begin position="1"/>
        <end position="43"/>
    </location>
</feature>
<feature type="compositionally biased region" description="Gly residues" evidence="1">
    <location>
        <begin position="25"/>
        <end position="34"/>
    </location>
</feature>
<proteinExistence type="predicted"/>
<dbReference type="RefSeq" id="WP_278247521.1">
    <property type="nucleotide sequence ID" value="NZ_MZGX01000004.1"/>
</dbReference>
<protein>
    <submittedName>
        <fullName evidence="2">Uncharacterized protein</fullName>
    </submittedName>
</protein>
<evidence type="ECO:0000313" key="3">
    <source>
        <dbReference type="Proteomes" id="UP000191554"/>
    </source>
</evidence>
<keyword evidence="3" id="KW-1185">Reference proteome</keyword>
<dbReference type="AlphaFoldDB" id="A0A1V4SNK7"/>
<accession>A0A1V4SNK7</accession>
<evidence type="ECO:0000256" key="1">
    <source>
        <dbReference type="SAM" id="MobiDB-lite"/>
    </source>
</evidence>
<organism evidence="2 3">
    <name type="scientific">Ruminiclostridium hungatei</name>
    <name type="common">Clostridium hungatei</name>
    <dbReference type="NCBI Taxonomy" id="48256"/>
    <lineage>
        <taxon>Bacteria</taxon>
        <taxon>Bacillati</taxon>
        <taxon>Bacillota</taxon>
        <taxon>Clostridia</taxon>
        <taxon>Eubacteriales</taxon>
        <taxon>Oscillospiraceae</taxon>
        <taxon>Ruminiclostridium</taxon>
    </lineage>
</organism>
<dbReference type="STRING" id="48256.CLHUN_07940"/>
<sequence length="43" mass="4601">MTKDKDKNNDVPFDNDQLGENKNSNGGGKKGGSGKPKPTNRIV</sequence>
<dbReference type="Proteomes" id="UP000191554">
    <property type="component" value="Unassembled WGS sequence"/>
</dbReference>
<comment type="caution">
    <text evidence="2">The sequence shown here is derived from an EMBL/GenBank/DDBJ whole genome shotgun (WGS) entry which is preliminary data.</text>
</comment>
<dbReference type="EMBL" id="MZGX01000004">
    <property type="protein sequence ID" value="OPX45424.1"/>
    <property type="molecule type" value="Genomic_DNA"/>
</dbReference>